<dbReference type="SUPFAM" id="SSF55144">
    <property type="entry name" value="LigT-like"/>
    <property type="match status" value="1"/>
</dbReference>
<evidence type="ECO:0000313" key="1">
    <source>
        <dbReference type="EMBL" id="AXE39597.1"/>
    </source>
</evidence>
<organism evidence="1 2">
    <name type="scientific">Acidipropionibacterium virtanenii</name>
    <dbReference type="NCBI Taxonomy" id="2057246"/>
    <lineage>
        <taxon>Bacteria</taxon>
        <taxon>Bacillati</taxon>
        <taxon>Actinomycetota</taxon>
        <taxon>Actinomycetes</taxon>
        <taxon>Propionibacteriales</taxon>
        <taxon>Propionibacteriaceae</taxon>
        <taxon>Acidipropionibacterium</taxon>
    </lineage>
</organism>
<dbReference type="Gene3D" id="3.90.1140.10">
    <property type="entry name" value="Cyclic phosphodiesterase"/>
    <property type="match status" value="1"/>
</dbReference>
<dbReference type="Proteomes" id="UP000251995">
    <property type="component" value="Chromosome"/>
</dbReference>
<dbReference type="RefSeq" id="WP_181833719.1">
    <property type="nucleotide sequence ID" value="NZ_CP025198.1"/>
</dbReference>
<sequence length="185" mass="19948">MIQASVPQTAPHEALLLFRMPAADPVVAPWRQRHDAACKDGIPAHITLMYPFALPDAIATKDIQTLEAVIAGVAPFTATLADTGWFGDAVLFLRPSDPAPFIGLTRDVQAAFPDWRPYGGAFERIVPHLTIGDDGQTAQLGEAEWDVTARLPIIQKIDAVEWWSGPSAASGLGGWTRARTFHLGA</sequence>
<accession>A0A344UWE9</accession>
<dbReference type="InterPro" id="IPR009097">
    <property type="entry name" value="Cyclic_Pdiesterase"/>
</dbReference>
<dbReference type="EMBL" id="CP025198">
    <property type="protein sequence ID" value="AXE39597.1"/>
    <property type="molecule type" value="Genomic_DNA"/>
</dbReference>
<reference evidence="1 2" key="1">
    <citation type="submission" date="2017-12" db="EMBL/GenBank/DDBJ databases">
        <title>The whole genome sequence of the Acidipropionibacterium virtanenii sp. nov. type strain JS278.</title>
        <authorList>
            <person name="Laine P."/>
            <person name="Deptula P."/>
            <person name="Varmanen P."/>
            <person name="Auvinen P."/>
        </authorList>
    </citation>
    <scope>NUCLEOTIDE SEQUENCE [LARGE SCALE GENOMIC DNA]</scope>
    <source>
        <strain evidence="1 2">JS278</strain>
    </source>
</reference>
<dbReference type="Pfam" id="PF13563">
    <property type="entry name" value="2_5_RNA_ligase2"/>
    <property type="match status" value="1"/>
</dbReference>
<gene>
    <name evidence="1" type="ORF">JS278_02459</name>
</gene>
<name>A0A344UWE9_9ACTN</name>
<proteinExistence type="predicted"/>
<evidence type="ECO:0008006" key="3">
    <source>
        <dbReference type="Google" id="ProtNLM"/>
    </source>
</evidence>
<dbReference type="AlphaFoldDB" id="A0A344UWE9"/>
<dbReference type="KEGG" id="acij:JS278_02459"/>
<protein>
    <recommendedName>
        <fullName evidence="3">Phosphoesterase YjcG</fullName>
    </recommendedName>
</protein>
<keyword evidence="2" id="KW-1185">Reference proteome</keyword>
<evidence type="ECO:0000313" key="2">
    <source>
        <dbReference type="Proteomes" id="UP000251995"/>
    </source>
</evidence>